<dbReference type="AlphaFoldDB" id="A0ABD2ZL89"/>
<accession>A0ABD2ZL89</accession>
<evidence type="ECO:0000313" key="4">
    <source>
        <dbReference type="Proteomes" id="UP001630127"/>
    </source>
</evidence>
<dbReference type="InterPro" id="IPR036397">
    <property type="entry name" value="RNaseH_sf"/>
</dbReference>
<name>A0ABD2ZL89_9GENT</name>
<comment type="caution">
    <text evidence="3">The sequence shown here is derived from an EMBL/GenBank/DDBJ whole genome shotgun (WGS) entry which is preliminary data.</text>
</comment>
<keyword evidence="1" id="KW-1133">Transmembrane helix</keyword>
<dbReference type="CDD" id="cd06222">
    <property type="entry name" value="RNase_H_like"/>
    <property type="match status" value="1"/>
</dbReference>
<evidence type="ECO:0000256" key="1">
    <source>
        <dbReference type="SAM" id="Phobius"/>
    </source>
</evidence>
<keyword evidence="1" id="KW-0812">Transmembrane</keyword>
<dbReference type="PANTHER" id="PTHR47723:SF19">
    <property type="entry name" value="POLYNUCLEOTIDYL TRANSFERASE, RIBONUCLEASE H-LIKE SUPERFAMILY PROTEIN"/>
    <property type="match status" value="1"/>
</dbReference>
<dbReference type="Pfam" id="PF13456">
    <property type="entry name" value="RVT_3"/>
    <property type="match status" value="1"/>
</dbReference>
<dbReference type="InterPro" id="IPR002156">
    <property type="entry name" value="RNaseH_domain"/>
</dbReference>
<dbReference type="EMBL" id="JBJUIK010000008">
    <property type="protein sequence ID" value="KAL3520078.1"/>
    <property type="molecule type" value="Genomic_DNA"/>
</dbReference>
<dbReference type="InterPro" id="IPR053151">
    <property type="entry name" value="RNase_H-like"/>
</dbReference>
<reference evidence="3 4" key="1">
    <citation type="submission" date="2024-11" db="EMBL/GenBank/DDBJ databases">
        <title>A near-complete genome assembly of Cinchona calisaya.</title>
        <authorList>
            <person name="Lian D.C."/>
            <person name="Zhao X.W."/>
            <person name="Wei L."/>
        </authorList>
    </citation>
    <scope>NUCLEOTIDE SEQUENCE [LARGE SCALE GENOMIC DNA]</scope>
    <source>
        <tissue evidence="3">Nenye</tissue>
    </source>
</reference>
<proteinExistence type="predicted"/>
<dbReference type="InterPro" id="IPR012337">
    <property type="entry name" value="RNaseH-like_sf"/>
</dbReference>
<sequence>MVFKSLFGKEIALFGMRIGLVVVSLMELVIFQTLLFNNCKAQHGWDLRSVEGFLYAKDKSKVLATKLYSSQPDKLISSLESARLIVLDSSSLGNLEQSGRGGVARYNSGDVLFGFATSFSQRIGLQAEAQALLHGIKLCISHSINHATIEIESRVLLDIIRGKSAISWTLDAIVREIQDSLRQGHFILNIFLEKQTLLLIYYLKRAVNINLVILLSSHIMYPKSSMVACFWIF</sequence>
<dbReference type="InterPro" id="IPR044730">
    <property type="entry name" value="RNase_H-like_dom_plant"/>
</dbReference>
<protein>
    <recommendedName>
        <fullName evidence="2">RNase H type-1 domain-containing protein</fullName>
    </recommendedName>
</protein>
<organism evidence="3 4">
    <name type="scientific">Cinchona calisaya</name>
    <dbReference type="NCBI Taxonomy" id="153742"/>
    <lineage>
        <taxon>Eukaryota</taxon>
        <taxon>Viridiplantae</taxon>
        <taxon>Streptophyta</taxon>
        <taxon>Embryophyta</taxon>
        <taxon>Tracheophyta</taxon>
        <taxon>Spermatophyta</taxon>
        <taxon>Magnoliopsida</taxon>
        <taxon>eudicotyledons</taxon>
        <taxon>Gunneridae</taxon>
        <taxon>Pentapetalae</taxon>
        <taxon>asterids</taxon>
        <taxon>lamiids</taxon>
        <taxon>Gentianales</taxon>
        <taxon>Rubiaceae</taxon>
        <taxon>Cinchonoideae</taxon>
        <taxon>Cinchoneae</taxon>
        <taxon>Cinchona</taxon>
    </lineage>
</organism>
<gene>
    <name evidence="3" type="ORF">ACH5RR_018227</name>
</gene>
<keyword evidence="1" id="KW-0472">Membrane</keyword>
<dbReference type="SUPFAM" id="SSF53098">
    <property type="entry name" value="Ribonuclease H-like"/>
    <property type="match status" value="1"/>
</dbReference>
<evidence type="ECO:0000313" key="3">
    <source>
        <dbReference type="EMBL" id="KAL3520078.1"/>
    </source>
</evidence>
<feature type="domain" description="RNase H type-1" evidence="2">
    <location>
        <begin position="94"/>
        <end position="181"/>
    </location>
</feature>
<dbReference type="PANTHER" id="PTHR47723">
    <property type="entry name" value="OS05G0353850 PROTEIN"/>
    <property type="match status" value="1"/>
</dbReference>
<feature type="transmembrane region" description="Helical" evidence="1">
    <location>
        <begin position="12"/>
        <end position="31"/>
    </location>
</feature>
<evidence type="ECO:0000259" key="2">
    <source>
        <dbReference type="Pfam" id="PF13456"/>
    </source>
</evidence>
<keyword evidence="4" id="KW-1185">Reference proteome</keyword>
<dbReference type="Gene3D" id="3.30.420.10">
    <property type="entry name" value="Ribonuclease H-like superfamily/Ribonuclease H"/>
    <property type="match status" value="1"/>
</dbReference>
<dbReference type="Proteomes" id="UP001630127">
    <property type="component" value="Unassembled WGS sequence"/>
</dbReference>